<feature type="non-terminal residue" evidence="1">
    <location>
        <position position="1"/>
    </location>
</feature>
<accession>A0A382A3C9</accession>
<organism evidence="1">
    <name type="scientific">marine metagenome</name>
    <dbReference type="NCBI Taxonomy" id="408172"/>
    <lineage>
        <taxon>unclassified sequences</taxon>
        <taxon>metagenomes</taxon>
        <taxon>ecological metagenomes</taxon>
    </lineage>
</organism>
<reference evidence="1" key="1">
    <citation type="submission" date="2018-05" db="EMBL/GenBank/DDBJ databases">
        <authorList>
            <person name="Lanie J.A."/>
            <person name="Ng W.-L."/>
            <person name="Kazmierczak K.M."/>
            <person name="Andrzejewski T.M."/>
            <person name="Davidsen T.M."/>
            <person name="Wayne K.J."/>
            <person name="Tettelin H."/>
            <person name="Glass J.I."/>
            <person name="Rusch D."/>
            <person name="Podicherti R."/>
            <person name="Tsui H.-C.T."/>
            <person name="Winkler M.E."/>
        </authorList>
    </citation>
    <scope>NUCLEOTIDE SEQUENCE</scope>
</reference>
<gene>
    <name evidence="1" type="ORF">METZ01_LOCUS148585</name>
</gene>
<dbReference type="AlphaFoldDB" id="A0A382A3C9"/>
<feature type="non-terminal residue" evidence="1">
    <location>
        <position position="174"/>
    </location>
</feature>
<protein>
    <submittedName>
        <fullName evidence="1">Uncharacterized protein</fullName>
    </submittedName>
</protein>
<evidence type="ECO:0000313" key="1">
    <source>
        <dbReference type="EMBL" id="SVA95731.1"/>
    </source>
</evidence>
<name>A0A382A3C9_9ZZZZ</name>
<proteinExistence type="predicted"/>
<dbReference type="EMBL" id="UINC01023649">
    <property type="protein sequence ID" value="SVA95731.1"/>
    <property type="molecule type" value="Genomic_DNA"/>
</dbReference>
<sequence>PYLTFHMKKITLVLLSVIFVLVTSSIHSISADDSTDSEDTSMGKSDVATLTTSKDGKYLMHVQVIVRNAQGQLTAVTEGTYGAYLEHEVTGKHFDNLFGEKEIVTVNDVKYEKVEFSQSFEGKYYADLWVGTGGLWLVQVCGGPNNEFLGVDCAYIFEIRTNQVVIEPDDVIYT</sequence>